<reference evidence="2" key="1">
    <citation type="submission" date="2021-01" db="EMBL/GenBank/DDBJ databases">
        <title>Modified the classification status of verrucomicrobia.</title>
        <authorList>
            <person name="Feng X."/>
        </authorList>
    </citation>
    <scope>NUCLEOTIDE SEQUENCE</scope>
    <source>
        <strain evidence="2">_KCTC 22039</strain>
    </source>
</reference>
<dbReference type="InterPro" id="IPR042095">
    <property type="entry name" value="SUMF_sf"/>
</dbReference>
<keyword evidence="3" id="KW-1185">Reference proteome</keyword>
<dbReference type="PANTHER" id="PTHR23150">
    <property type="entry name" value="SULFATASE MODIFYING FACTOR 1, 2"/>
    <property type="match status" value="1"/>
</dbReference>
<dbReference type="PANTHER" id="PTHR23150:SF19">
    <property type="entry name" value="FORMYLGLYCINE-GENERATING ENZYME"/>
    <property type="match status" value="1"/>
</dbReference>
<dbReference type="EMBL" id="JAENIM010000021">
    <property type="protein sequence ID" value="MBK1790273.1"/>
    <property type="molecule type" value="Genomic_DNA"/>
</dbReference>
<evidence type="ECO:0000259" key="1">
    <source>
        <dbReference type="Pfam" id="PF03781"/>
    </source>
</evidence>
<dbReference type="SUPFAM" id="SSF56436">
    <property type="entry name" value="C-type lectin-like"/>
    <property type="match status" value="1"/>
</dbReference>
<feature type="domain" description="Sulfatase-modifying factor enzyme-like" evidence="1">
    <location>
        <begin position="293"/>
        <end position="490"/>
    </location>
</feature>
<gene>
    <name evidence="2" type="ORF">JIN82_03775</name>
</gene>
<sequence>MQAPNNGQSIGDYRFDAALAESNLCQTWKAFQLSVQRYVGVDYLKPELLADANARPYFIAIVRAQAKVDHPLVSSIIEVVEHDDHHFYAYEWLTDETLQDFIDRSEPLTPKQVIHIVRQIASVAMYLKKHQIASEPLQPWHIHLDSRCHCRLRNLATVGEVEPEQTTADKQSLAKALISLLGENQPGSTRTASLLGFMIDRVDNPLSWQKIDDLAREVESYLSKSQSHEMRHHQTNALAKWAPIAGLAAILAGGTIWAISNRPDEQKPSKAREFTTMIHVPTGAYPLRDGGKMRLQEFWVSAHEVTISEYAKFLATIDMLEEGMNNPYAHDDQPAEKTSHLPDHWDEMYAAAKSGGEWDGRIMSLNSPVTYVDWWDAYAYADWARQRLPSQEEWMTAASLKAFDPNTLAASDWGEVDHSSTDKTPAGLYGLAGNVREWTRKSAINPSNPLASKQFLSCGGSFLKPQRGALTRTWHTDRNTRQADLGFRTVADTPPTK</sequence>
<evidence type="ECO:0000313" key="2">
    <source>
        <dbReference type="EMBL" id="MBK1790273.1"/>
    </source>
</evidence>
<proteinExistence type="predicted"/>
<protein>
    <submittedName>
        <fullName evidence="2">SUMF1/EgtB/PvdO family nonheme iron enzyme</fullName>
    </submittedName>
</protein>
<dbReference type="Gene3D" id="3.30.200.20">
    <property type="entry name" value="Phosphorylase Kinase, domain 1"/>
    <property type="match status" value="1"/>
</dbReference>
<dbReference type="InterPro" id="IPR016187">
    <property type="entry name" value="CTDL_fold"/>
</dbReference>
<dbReference type="RefSeq" id="WP_200310310.1">
    <property type="nucleotide sequence ID" value="NZ_JAENIM010000021.1"/>
</dbReference>
<dbReference type="SUPFAM" id="SSF56112">
    <property type="entry name" value="Protein kinase-like (PK-like)"/>
    <property type="match status" value="1"/>
</dbReference>
<dbReference type="Pfam" id="PF03781">
    <property type="entry name" value="FGE-sulfatase"/>
    <property type="match status" value="1"/>
</dbReference>
<dbReference type="GO" id="GO:0120147">
    <property type="term" value="F:formylglycine-generating oxidase activity"/>
    <property type="evidence" value="ECO:0007669"/>
    <property type="project" value="TreeGrafter"/>
</dbReference>
<dbReference type="Gene3D" id="3.90.1580.10">
    <property type="entry name" value="paralog of FGE (formylglycine-generating enzyme)"/>
    <property type="match status" value="1"/>
</dbReference>
<dbReference type="AlphaFoldDB" id="A0A8J7MD07"/>
<dbReference type="InterPro" id="IPR051043">
    <property type="entry name" value="Sulfatase_Mod_Factor_Kinase"/>
</dbReference>
<dbReference type="Proteomes" id="UP000624703">
    <property type="component" value="Unassembled WGS sequence"/>
</dbReference>
<dbReference type="Gene3D" id="1.10.510.10">
    <property type="entry name" value="Transferase(Phosphotransferase) domain 1"/>
    <property type="match status" value="1"/>
</dbReference>
<comment type="caution">
    <text evidence="2">The sequence shown here is derived from an EMBL/GenBank/DDBJ whole genome shotgun (WGS) entry which is preliminary data.</text>
</comment>
<name>A0A8J7MD07_9BACT</name>
<dbReference type="InterPro" id="IPR005532">
    <property type="entry name" value="SUMF_dom"/>
</dbReference>
<organism evidence="2 3">
    <name type="scientific">Persicirhabdus sediminis</name>
    <dbReference type="NCBI Taxonomy" id="454144"/>
    <lineage>
        <taxon>Bacteria</taxon>
        <taxon>Pseudomonadati</taxon>
        <taxon>Verrucomicrobiota</taxon>
        <taxon>Verrucomicrobiia</taxon>
        <taxon>Verrucomicrobiales</taxon>
        <taxon>Verrucomicrobiaceae</taxon>
        <taxon>Persicirhabdus</taxon>
    </lineage>
</organism>
<evidence type="ECO:0000313" key="3">
    <source>
        <dbReference type="Proteomes" id="UP000624703"/>
    </source>
</evidence>
<dbReference type="InterPro" id="IPR011009">
    <property type="entry name" value="Kinase-like_dom_sf"/>
</dbReference>
<accession>A0A8J7MD07</accession>